<comment type="caution">
    <text evidence="1">The sequence shown here is derived from an EMBL/GenBank/DDBJ whole genome shotgun (WGS) entry which is preliminary data.</text>
</comment>
<dbReference type="RefSeq" id="WP_021835854.1">
    <property type="nucleotide sequence ID" value="NZ_CAQM01000486.1"/>
</dbReference>
<dbReference type="InterPro" id="IPR021518">
    <property type="entry name" value="DUF3181"/>
</dbReference>
<sequence>MANDQTTQAVESLAAEIGENIYMDVAKWHLYLADAHLHTVVAEKVYPMIENEEVSEDGVIEILRQISVSLGGGRTEVPLLELLPLQCQMNLMDLLEEFLKK</sequence>
<proteinExistence type="predicted"/>
<reference evidence="1 2" key="1">
    <citation type="submission" date="2013-01" db="EMBL/GenBank/DDBJ databases">
        <authorList>
            <person name="Bench S."/>
        </authorList>
    </citation>
    <scope>NUCLEOTIDE SEQUENCE [LARGE SCALE GENOMIC DNA]</scope>
    <source>
        <strain evidence="1 2">WH 0401</strain>
    </source>
</reference>
<evidence type="ECO:0000313" key="1">
    <source>
        <dbReference type="EMBL" id="CCQ62342.1"/>
    </source>
</evidence>
<accession>T2JCY4</accession>
<reference evidence="1 2" key="2">
    <citation type="submission" date="2013-09" db="EMBL/GenBank/DDBJ databases">
        <title>Whole genome comparison of six Crocosphaera watsonii strains with differing phenotypes.</title>
        <authorList>
            <person name="Bench S.R."/>
            <person name="Heller P."/>
            <person name="Frank I."/>
            <person name="Arciniega M."/>
            <person name="Shilova I.N."/>
            <person name="Zehr J.P."/>
        </authorList>
    </citation>
    <scope>NUCLEOTIDE SEQUENCE [LARGE SCALE GENOMIC DNA]</scope>
    <source>
        <strain evidence="1 2">WH 0401</strain>
    </source>
</reference>
<name>T2JCY4_CROWT</name>
<gene>
    <name evidence="1" type="ORF">CWATWH0401_1404</name>
</gene>
<dbReference type="Proteomes" id="UP000018198">
    <property type="component" value="Unassembled WGS sequence"/>
</dbReference>
<dbReference type="EMBL" id="CAQM01000486">
    <property type="protein sequence ID" value="CCQ62342.1"/>
    <property type="molecule type" value="Genomic_DNA"/>
</dbReference>
<evidence type="ECO:0008006" key="3">
    <source>
        <dbReference type="Google" id="ProtNLM"/>
    </source>
</evidence>
<dbReference type="AlphaFoldDB" id="T2JCY4"/>
<dbReference type="Pfam" id="PF11378">
    <property type="entry name" value="DUF3181"/>
    <property type="match status" value="1"/>
</dbReference>
<evidence type="ECO:0000313" key="2">
    <source>
        <dbReference type="Proteomes" id="UP000018198"/>
    </source>
</evidence>
<organism evidence="1 2">
    <name type="scientific">Crocosphaera watsonii WH 0401</name>
    <dbReference type="NCBI Taxonomy" id="555881"/>
    <lineage>
        <taxon>Bacteria</taxon>
        <taxon>Bacillati</taxon>
        <taxon>Cyanobacteriota</taxon>
        <taxon>Cyanophyceae</taxon>
        <taxon>Oscillatoriophycideae</taxon>
        <taxon>Chroococcales</taxon>
        <taxon>Aphanothecaceae</taxon>
        <taxon>Crocosphaera</taxon>
    </lineage>
</organism>
<protein>
    <recommendedName>
        <fullName evidence="3">Thylakoid-associated protein</fullName>
    </recommendedName>
</protein>